<evidence type="ECO:0000313" key="17">
    <source>
        <dbReference type="Proteomes" id="UP000295783"/>
    </source>
</evidence>
<evidence type="ECO:0000256" key="4">
    <source>
        <dbReference type="ARBA" id="ARBA00004709"/>
    </source>
</evidence>
<evidence type="ECO:0000256" key="12">
    <source>
        <dbReference type="ARBA" id="ARBA00023239"/>
    </source>
</evidence>
<comment type="caution">
    <text evidence="14">Lacks conserved residue(s) required for the propagation of feature annotation.</text>
</comment>
<comment type="pathway">
    <text evidence="5 14">Isoprenoid biosynthesis; isopentenyl diphosphate biosynthesis via DXP pathway; isopentenyl diphosphate from 1-deoxy-D-xylulose 5-phosphate: step 2/6.</text>
</comment>
<organism evidence="16 17">
    <name type="scientific">Dongia mobilis</name>
    <dbReference type="NCBI Taxonomy" id="578943"/>
    <lineage>
        <taxon>Bacteria</taxon>
        <taxon>Pseudomonadati</taxon>
        <taxon>Pseudomonadota</taxon>
        <taxon>Alphaproteobacteria</taxon>
        <taxon>Rhodospirillales</taxon>
        <taxon>Dongiaceae</taxon>
        <taxon>Dongia</taxon>
    </lineage>
</organism>
<keyword evidence="11 14" id="KW-0414">Isoprene biosynthesis</keyword>
<dbReference type="HAMAP" id="MF_01520">
    <property type="entry name" value="IspDF"/>
    <property type="match status" value="1"/>
</dbReference>
<comment type="catalytic activity">
    <reaction evidence="1 14">
        <text>4-CDP-2-C-methyl-D-erythritol 2-phosphate = 2-C-methyl-D-erythritol 2,4-cyclic diphosphate + CMP</text>
        <dbReference type="Rhea" id="RHEA:23864"/>
        <dbReference type="ChEBI" id="CHEBI:57919"/>
        <dbReference type="ChEBI" id="CHEBI:58483"/>
        <dbReference type="ChEBI" id="CHEBI:60377"/>
        <dbReference type="EC" id="4.6.1.12"/>
    </reaction>
</comment>
<evidence type="ECO:0000313" key="16">
    <source>
        <dbReference type="EMBL" id="TDQ81535.1"/>
    </source>
</evidence>
<protein>
    <recommendedName>
        <fullName evidence="14">Bifunctional enzyme IspD/IspF</fullName>
    </recommendedName>
    <domain>
        <recommendedName>
            <fullName evidence="14">2-C-methyl-D-erythritol 4-phosphate cytidylyltransferase</fullName>
            <ecNumber evidence="14">2.7.7.60</ecNumber>
        </recommendedName>
        <alternativeName>
            <fullName evidence="14">4-diphosphocytidyl-2C-methyl-D-erythritol synthase</fullName>
        </alternativeName>
        <alternativeName>
            <fullName evidence="14">MEP cytidylyltransferase</fullName>
            <shortName evidence="14">MCT</shortName>
        </alternativeName>
    </domain>
    <domain>
        <recommendedName>
            <fullName evidence="14">2-C-methyl-D-erythritol 2,4-cyclodiphosphate synthase</fullName>
            <shortName evidence="14">MECDP-synthase</shortName>
            <shortName evidence="14">MECPP-synthase</shortName>
            <shortName evidence="14">MECPS</shortName>
            <ecNumber evidence="14">4.6.1.12</ecNumber>
        </recommendedName>
    </domain>
</protein>
<feature type="binding site" evidence="14">
    <location>
        <position position="277"/>
    </location>
    <ligand>
        <name>a divalent metal cation</name>
        <dbReference type="ChEBI" id="CHEBI:60240"/>
    </ligand>
</feature>
<dbReference type="FunFam" id="3.90.550.10:FF:000003">
    <property type="entry name" value="2-C-methyl-D-erythritol 4-phosphate cytidylyltransferase"/>
    <property type="match status" value="1"/>
</dbReference>
<dbReference type="HAMAP" id="MF_00107">
    <property type="entry name" value="IspF"/>
    <property type="match status" value="1"/>
</dbReference>
<dbReference type="Gene3D" id="3.90.550.10">
    <property type="entry name" value="Spore Coat Polysaccharide Biosynthesis Protein SpsA, Chain A"/>
    <property type="match status" value="1"/>
</dbReference>
<dbReference type="SUPFAM" id="SSF69765">
    <property type="entry name" value="IpsF-like"/>
    <property type="match status" value="1"/>
</dbReference>
<feature type="binding site" evidence="14">
    <location>
        <begin position="367"/>
        <end position="370"/>
    </location>
    <ligand>
        <name>4-CDP-2-C-methyl-D-erythritol 2-phosphate</name>
        <dbReference type="ChEBI" id="CHEBI:57919"/>
    </ligand>
</feature>
<dbReference type="PROSITE" id="PS01350">
    <property type="entry name" value="ISPF"/>
    <property type="match status" value="1"/>
</dbReference>
<dbReference type="NCBIfam" id="TIGR00151">
    <property type="entry name" value="ispF"/>
    <property type="match status" value="1"/>
</dbReference>
<evidence type="ECO:0000256" key="10">
    <source>
        <dbReference type="ARBA" id="ARBA00022723"/>
    </source>
</evidence>
<dbReference type="CDD" id="cd00554">
    <property type="entry name" value="MECDP_synthase"/>
    <property type="match status" value="1"/>
</dbReference>
<dbReference type="Pfam" id="PF01128">
    <property type="entry name" value="IspD"/>
    <property type="match status" value="1"/>
</dbReference>
<keyword evidence="10 14" id="KW-0479">Metal-binding</keyword>
<evidence type="ECO:0000256" key="14">
    <source>
        <dbReference type="HAMAP-Rule" id="MF_01520"/>
    </source>
</evidence>
<dbReference type="EC" id="2.7.7.60" evidence="14"/>
<evidence type="ECO:0000256" key="1">
    <source>
        <dbReference type="ARBA" id="ARBA00000200"/>
    </source>
</evidence>
<evidence type="ECO:0000256" key="2">
    <source>
        <dbReference type="ARBA" id="ARBA00001282"/>
    </source>
</evidence>
<comment type="similarity">
    <text evidence="14">In the N-terminal section; belongs to the IspD/TarI cytidylyltransferase family. IspD subfamily.</text>
</comment>
<feature type="site" description="Transition state stabilizer" evidence="14">
    <location>
        <position position="28"/>
    </location>
</feature>
<dbReference type="SUPFAM" id="SSF53448">
    <property type="entry name" value="Nucleotide-diphospho-sugar transferases"/>
    <property type="match status" value="1"/>
</dbReference>
<dbReference type="InterPro" id="IPR020555">
    <property type="entry name" value="MECDP_synthase_CS"/>
</dbReference>
<comment type="caution">
    <text evidence="16">The sequence shown here is derived from an EMBL/GenBank/DDBJ whole genome shotgun (WGS) entry which is preliminary data.</text>
</comment>
<proteinExistence type="inferred from homology"/>
<dbReference type="GO" id="GO:0019288">
    <property type="term" value="P:isopentenyl diphosphate biosynthetic process, methylerythritol 4-phosphate pathway"/>
    <property type="evidence" value="ECO:0007669"/>
    <property type="project" value="UniProtKB-UniRule"/>
</dbReference>
<comment type="cofactor">
    <cofactor evidence="3 14">
        <name>a divalent metal cation</name>
        <dbReference type="ChEBI" id="CHEBI:60240"/>
    </cofactor>
</comment>
<dbReference type="InterPro" id="IPR036571">
    <property type="entry name" value="MECDP_synthase_sf"/>
</dbReference>
<dbReference type="RefSeq" id="WP_133614083.1">
    <property type="nucleotide sequence ID" value="NZ_SNYW01000009.1"/>
</dbReference>
<comment type="similarity">
    <text evidence="7">Belongs to the IspD/TarI cytidylyltransferase family. IspD subfamily.</text>
</comment>
<keyword evidence="8 14" id="KW-0808">Transferase</keyword>
<keyword evidence="13 14" id="KW-0511">Multifunctional enzyme</keyword>
<feature type="site" description="Transition state stabilizer" evidence="14">
    <location>
        <position position="368"/>
    </location>
</feature>
<feature type="binding site" evidence="14">
    <location>
        <begin position="269"/>
        <end position="270"/>
    </location>
    <ligand>
        <name>4-CDP-2-C-methyl-D-erythritol 2-phosphate</name>
        <dbReference type="ChEBI" id="CHEBI:57919"/>
    </ligand>
</feature>
<feature type="binding site" evidence="14">
    <location>
        <position position="243"/>
    </location>
    <ligand>
        <name>a divalent metal cation</name>
        <dbReference type="ChEBI" id="CHEBI:60240"/>
    </ligand>
</feature>
<dbReference type="Proteomes" id="UP000295783">
    <property type="component" value="Unassembled WGS sequence"/>
</dbReference>
<gene>
    <name evidence="14" type="primary">ispDF</name>
    <name evidence="16" type="ORF">A8950_2604</name>
</gene>
<comment type="function">
    <text evidence="14">Bifunctional enzyme that catalyzes the formation of 4-diphosphocytidyl-2-C-methyl-D-erythritol from CTP and 2-C-methyl-D-erythritol 4-phosphate (MEP) (IspD), and catalyzes the conversion of 4-diphosphocytidyl-2-C-methyl-D-erythritol 2-phosphate (CDP-ME2P) to 2-C-methyl-D-erythritol 2,4-cyclodiphosphate (ME-CPP) with a corresponding release of cytidine 5-monophosphate (CMP) (IspF).</text>
</comment>
<dbReference type="EC" id="4.6.1.12" evidence="14"/>
<dbReference type="GO" id="GO:0050518">
    <property type="term" value="F:2-C-methyl-D-erythritol 4-phosphate cytidylyltransferase activity"/>
    <property type="evidence" value="ECO:0007669"/>
    <property type="project" value="UniProtKB-UniRule"/>
</dbReference>
<feature type="site" description="Positions MEP for the nucleophilic attack" evidence="14">
    <location>
        <position position="161"/>
    </location>
</feature>
<evidence type="ECO:0000256" key="11">
    <source>
        <dbReference type="ARBA" id="ARBA00023229"/>
    </source>
</evidence>
<dbReference type="OrthoDB" id="9804336at2"/>
<comment type="similarity">
    <text evidence="6">Belongs to the IspF family.</text>
</comment>
<dbReference type="PANTHER" id="PTHR43181:SF1">
    <property type="entry name" value="2-C-METHYL-D-ERYTHRITOL 2,4-CYCLODIPHOSPHATE SYNTHASE, CHLOROPLASTIC"/>
    <property type="match status" value="1"/>
</dbReference>
<name>A0A4R6WLF6_9PROT</name>
<feature type="site" description="Transition state stabilizer" evidence="14">
    <location>
        <position position="269"/>
    </location>
</feature>
<dbReference type="PROSITE" id="PS01295">
    <property type="entry name" value="ISPD"/>
    <property type="match status" value="1"/>
</dbReference>
<evidence type="ECO:0000256" key="9">
    <source>
        <dbReference type="ARBA" id="ARBA00022695"/>
    </source>
</evidence>
<feature type="binding site" evidence="14">
    <location>
        <position position="377"/>
    </location>
    <ligand>
        <name>4-CDP-2-C-methyl-D-erythritol 2-phosphate</name>
        <dbReference type="ChEBI" id="CHEBI:57919"/>
    </ligand>
</feature>
<keyword evidence="9 14" id="KW-0548">Nucleotidyltransferase</keyword>
<comment type="similarity">
    <text evidence="14">In the C-terminal section; belongs to the IspF family.</text>
</comment>
<keyword evidence="12 14" id="KW-0456">Lyase</keyword>
<feature type="site" description="Transition state stabilizer" evidence="14">
    <location>
        <position position="21"/>
    </location>
</feature>
<feature type="binding site" evidence="14">
    <location>
        <position position="245"/>
    </location>
    <ligand>
        <name>a divalent metal cation</name>
        <dbReference type="ChEBI" id="CHEBI:60240"/>
    </ligand>
</feature>
<dbReference type="InterPro" id="IPR018294">
    <property type="entry name" value="ISPD_synthase_CS"/>
</dbReference>
<dbReference type="GO" id="GO:0046872">
    <property type="term" value="F:metal ion binding"/>
    <property type="evidence" value="ECO:0007669"/>
    <property type="project" value="UniProtKB-KW"/>
</dbReference>
<keyword evidence="17" id="KW-1185">Reference proteome</keyword>
<dbReference type="InterPro" id="IPR003526">
    <property type="entry name" value="MECDP_synthase"/>
</dbReference>
<feature type="region of interest" description="2-C-methyl-D-erythritol 2,4-cyclodiphosphate synthase" evidence="14">
    <location>
        <begin position="237"/>
        <end position="395"/>
    </location>
</feature>
<dbReference type="InterPro" id="IPR001228">
    <property type="entry name" value="IspD"/>
</dbReference>
<accession>A0A4R6WLF6</accession>
<dbReference type="InterPro" id="IPR026596">
    <property type="entry name" value="IspD/F"/>
</dbReference>
<dbReference type="UniPathway" id="UPA00056">
    <property type="reaction ID" value="UER00093"/>
</dbReference>
<sequence>MSSPPTPRTIALVVAAGSGSRMGQDLPKQYLTLGGKAVLRHCLDTFHRHPRIAGVRVVINPACRDLYDAAAAGLDIMTPVAGGRSRQESVRLGLGSLVEAAPDYVLIHDAARPFIDADTIDRTIDTLSHHAGALVVVPVVDTLKRGTERQGALFSGATIDRAGLFRAQTPQGFRFGAILAAHKAASTGLEMTDDAAVAEAAGLDVALVTGHEDNFKITNPADLARAERLMSEQMEFRTGNGFDVHRLIPGDGVIMCGVTIPWHQKLEGHSDADVGMHALTDAILGAIGAGDIGQHFPPSDPQWRGAPSWKFLAHAQKLVGDKGGRIVHCDITIICEKPKVGPHRAAMAAKLAEILGLAVDRISVKATTTEQLGFTGRGEGIAAQATATVALPATN</sequence>
<dbReference type="EMBL" id="SNYW01000009">
    <property type="protein sequence ID" value="TDQ81535.1"/>
    <property type="molecule type" value="Genomic_DNA"/>
</dbReference>
<dbReference type="AlphaFoldDB" id="A0A4R6WLF6"/>
<comment type="catalytic activity">
    <reaction evidence="2 14">
        <text>2-C-methyl-D-erythritol 4-phosphate + CTP + H(+) = 4-CDP-2-C-methyl-D-erythritol + diphosphate</text>
        <dbReference type="Rhea" id="RHEA:13429"/>
        <dbReference type="ChEBI" id="CHEBI:15378"/>
        <dbReference type="ChEBI" id="CHEBI:33019"/>
        <dbReference type="ChEBI" id="CHEBI:37563"/>
        <dbReference type="ChEBI" id="CHEBI:57823"/>
        <dbReference type="ChEBI" id="CHEBI:58262"/>
        <dbReference type="EC" id="2.7.7.60"/>
    </reaction>
</comment>
<dbReference type="Pfam" id="PF02542">
    <property type="entry name" value="YgbB"/>
    <property type="match status" value="1"/>
</dbReference>
<evidence type="ECO:0000259" key="15">
    <source>
        <dbReference type="Pfam" id="PF02542"/>
    </source>
</evidence>
<evidence type="ECO:0000256" key="7">
    <source>
        <dbReference type="ARBA" id="ARBA00009789"/>
    </source>
</evidence>
<dbReference type="Gene3D" id="3.30.1330.50">
    <property type="entry name" value="2-C-methyl-D-erythritol 2,4-cyclodiphosphate synthase"/>
    <property type="match status" value="1"/>
</dbReference>
<evidence type="ECO:0000256" key="5">
    <source>
        <dbReference type="ARBA" id="ARBA00004787"/>
    </source>
</evidence>
<dbReference type="PANTHER" id="PTHR43181">
    <property type="entry name" value="2-C-METHYL-D-ERYTHRITOL 2,4-CYCLODIPHOSPHATE SYNTHASE, CHLOROPLASTIC"/>
    <property type="match status" value="1"/>
</dbReference>
<dbReference type="NCBIfam" id="TIGR00453">
    <property type="entry name" value="ispD"/>
    <property type="match status" value="1"/>
</dbReference>
<feature type="binding site" evidence="14">
    <location>
        <position position="374"/>
    </location>
    <ligand>
        <name>4-CDP-2-C-methyl-D-erythritol 2-phosphate</name>
        <dbReference type="ChEBI" id="CHEBI:57919"/>
    </ligand>
</feature>
<evidence type="ECO:0000256" key="6">
    <source>
        <dbReference type="ARBA" id="ARBA00008480"/>
    </source>
</evidence>
<evidence type="ECO:0000256" key="8">
    <source>
        <dbReference type="ARBA" id="ARBA00022679"/>
    </source>
</evidence>
<feature type="region of interest" description="2-C-methyl-D-erythritol 4-phosphate cytidylyltransferase" evidence="14">
    <location>
        <begin position="1"/>
        <end position="236"/>
    </location>
</feature>
<comment type="pathway">
    <text evidence="4 14">Isoprenoid biosynthesis; isopentenyl diphosphate biosynthesis via DXP pathway; isopentenyl diphosphate from 1-deoxy-D-xylulose 5-phosphate: step 4/6.</text>
</comment>
<reference evidence="16 17" key="1">
    <citation type="submission" date="2019-03" db="EMBL/GenBank/DDBJ databases">
        <title>Genomic Encyclopedia of Type Strains, Phase III (KMG-III): the genomes of soil and plant-associated and newly described type strains.</title>
        <authorList>
            <person name="Whitman W."/>
        </authorList>
    </citation>
    <scope>NUCLEOTIDE SEQUENCE [LARGE SCALE GENOMIC DNA]</scope>
    <source>
        <strain evidence="16 17">CGMCC 1.7660</strain>
    </source>
</reference>
<feature type="site" description="Positions MEP for the nucleophilic attack" evidence="14">
    <location>
        <position position="216"/>
    </location>
</feature>
<feature type="binding site" evidence="14">
    <location>
        <begin position="291"/>
        <end position="293"/>
    </location>
    <ligand>
        <name>4-CDP-2-C-methyl-D-erythritol 2-phosphate</name>
        <dbReference type="ChEBI" id="CHEBI:57919"/>
    </ligand>
</feature>
<evidence type="ECO:0000256" key="13">
    <source>
        <dbReference type="ARBA" id="ARBA00023268"/>
    </source>
</evidence>
<dbReference type="InterPro" id="IPR029044">
    <property type="entry name" value="Nucleotide-diphossugar_trans"/>
</dbReference>
<dbReference type="NCBIfam" id="NF006899">
    <property type="entry name" value="PRK09382.1"/>
    <property type="match status" value="1"/>
</dbReference>
<dbReference type="HAMAP" id="MF_00108">
    <property type="entry name" value="IspD"/>
    <property type="match status" value="1"/>
</dbReference>
<dbReference type="CDD" id="cd02516">
    <property type="entry name" value="CDP-ME_synthetase"/>
    <property type="match status" value="1"/>
</dbReference>
<dbReference type="InterPro" id="IPR034683">
    <property type="entry name" value="IspD/TarI"/>
</dbReference>
<evidence type="ECO:0000256" key="3">
    <source>
        <dbReference type="ARBA" id="ARBA00001968"/>
    </source>
</evidence>
<feature type="domain" description="2-C-methyl-D-erythritol 2,4-cyclodiphosphate synthase" evidence="15">
    <location>
        <begin position="236"/>
        <end position="389"/>
    </location>
</feature>
<dbReference type="GO" id="GO:0008685">
    <property type="term" value="F:2-C-methyl-D-erythritol 2,4-cyclodiphosphate synthase activity"/>
    <property type="evidence" value="ECO:0007669"/>
    <property type="project" value="UniProtKB-UniRule"/>
</dbReference>
<feature type="binding site" evidence="14">
    <location>
        <begin position="243"/>
        <end position="245"/>
    </location>
    <ligand>
        <name>4-CDP-2-C-methyl-D-erythritol 2-phosphate</name>
        <dbReference type="ChEBI" id="CHEBI:57919"/>
    </ligand>
</feature>
<dbReference type="GO" id="GO:0016114">
    <property type="term" value="P:terpenoid biosynthetic process"/>
    <property type="evidence" value="ECO:0007669"/>
    <property type="project" value="InterPro"/>
</dbReference>